<organism evidence="8 9">
    <name type="scientific">Hymenobacter canadensis</name>
    <dbReference type="NCBI Taxonomy" id="2999067"/>
    <lineage>
        <taxon>Bacteria</taxon>
        <taxon>Pseudomonadati</taxon>
        <taxon>Bacteroidota</taxon>
        <taxon>Cytophagia</taxon>
        <taxon>Cytophagales</taxon>
        <taxon>Hymenobacteraceae</taxon>
        <taxon>Hymenobacter</taxon>
    </lineage>
</organism>
<evidence type="ECO:0000256" key="1">
    <source>
        <dbReference type="ARBA" id="ARBA00004141"/>
    </source>
</evidence>
<keyword evidence="4" id="KW-0238">DNA-binding</keyword>
<protein>
    <submittedName>
        <fullName evidence="8">Helix-turn-helix transcriptional regulator</fullName>
    </submittedName>
</protein>
<keyword evidence="2 6" id="KW-0812">Transmembrane</keyword>
<dbReference type="PANTHER" id="PTHR46797:SF1">
    <property type="entry name" value="METHYLPHOSPHONATE SYNTHASE"/>
    <property type="match status" value="1"/>
</dbReference>
<accession>A0ABY7LUE6</accession>
<dbReference type="PANTHER" id="PTHR46797">
    <property type="entry name" value="HTH-TYPE TRANSCRIPTIONAL REGULATOR"/>
    <property type="match status" value="1"/>
</dbReference>
<dbReference type="Pfam" id="PF09685">
    <property type="entry name" value="MamF_MmsF"/>
    <property type="match status" value="1"/>
</dbReference>
<evidence type="ECO:0000256" key="6">
    <source>
        <dbReference type="SAM" id="Phobius"/>
    </source>
</evidence>
<dbReference type="SUPFAM" id="SSF47413">
    <property type="entry name" value="lambda repressor-like DNA-binding domains"/>
    <property type="match status" value="1"/>
</dbReference>
<feature type="domain" description="HTH cro/C1-type" evidence="7">
    <location>
        <begin position="7"/>
        <end position="61"/>
    </location>
</feature>
<reference evidence="8 9" key="1">
    <citation type="submission" date="2022-12" db="EMBL/GenBank/DDBJ databases">
        <title>Hymenobacter canadensis sp. nov. isolated from lake water of the Cambridge Bay, Canada.</title>
        <authorList>
            <person name="Kim W.H."/>
            <person name="Lee Y.M."/>
        </authorList>
    </citation>
    <scope>NUCLEOTIDE SEQUENCE [LARGE SCALE GENOMIC DNA]</scope>
    <source>
        <strain evidence="8 9">PAMC 29467</strain>
    </source>
</reference>
<dbReference type="InterPro" id="IPR019109">
    <property type="entry name" value="MamF_MmsF"/>
</dbReference>
<feature type="transmembrane region" description="Helical" evidence="6">
    <location>
        <begin position="189"/>
        <end position="209"/>
    </location>
</feature>
<dbReference type="InterPro" id="IPR001387">
    <property type="entry name" value="Cro/C1-type_HTH"/>
</dbReference>
<dbReference type="RefSeq" id="WP_269560899.1">
    <property type="nucleotide sequence ID" value="NZ_CP114767.1"/>
</dbReference>
<evidence type="ECO:0000313" key="8">
    <source>
        <dbReference type="EMBL" id="WBA42850.1"/>
    </source>
</evidence>
<feature type="transmembrane region" description="Helical" evidence="6">
    <location>
        <begin position="144"/>
        <end position="168"/>
    </location>
</feature>
<dbReference type="Pfam" id="PF01381">
    <property type="entry name" value="HTH_3"/>
    <property type="match status" value="1"/>
</dbReference>
<sequence length="255" mass="27340">MFSAARIVAIRKSRGFSQEVLAEQSGVSLRTIQRVEQGDTVPRGHTLLALAAALQVPLEELQAAPAPADAPATVPADALIALLPETTAPPQPLPIKLPVASPANLATIPAALPANQGPTTATVVPAAAPAPTPVLRADPEFLQLLNLSALSFLVLPLLNLVVPFVLWRKQRHTIAHAAEVGRRVLGFQVLWQVGCFFAYVLLAVGQVVAVQFHRTPIKGGFLLVMVATYLLNVMTVGYYARRLRQGRLDIYPVRL</sequence>
<evidence type="ECO:0000256" key="5">
    <source>
        <dbReference type="ARBA" id="ARBA00023136"/>
    </source>
</evidence>
<dbReference type="InterPro" id="IPR050807">
    <property type="entry name" value="TransReg_Diox_bact_type"/>
</dbReference>
<evidence type="ECO:0000256" key="2">
    <source>
        <dbReference type="ARBA" id="ARBA00022692"/>
    </source>
</evidence>
<keyword evidence="5 6" id="KW-0472">Membrane</keyword>
<dbReference type="CDD" id="cd00093">
    <property type="entry name" value="HTH_XRE"/>
    <property type="match status" value="1"/>
</dbReference>
<keyword evidence="3 6" id="KW-1133">Transmembrane helix</keyword>
<evidence type="ECO:0000259" key="7">
    <source>
        <dbReference type="PROSITE" id="PS50943"/>
    </source>
</evidence>
<keyword evidence="9" id="KW-1185">Reference proteome</keyword>
<evidence type="ECO:0000256" key="4">
    <source>
        <dbReference type="ARBA" id="ARBA00023125"/>
    </source>
</evidence>
<proteinExistence type="predicted"/>
<evidence type="ECO:0000313" key="9">
    <source>
        <dbReference type="Proteomes" id="UP001211005"/>
    </source>
</evidence>
<comment type="subcellular location">
    <subcellularLocation>
        <location evidence="1">Membrane</location>
        <topology evidence="1">Multi-pass membrane protein</topology>
    </subcellularLocation>
</comment>
<evidence type="ECO:0000256" key="3">
    <source>
        <dbReference type="ARBA" id="ARBA00022989"/>
    </source>
</evidence>
<dbReference type="EMBL" id="CP114767">
    <property type="protein sequence ID" value="WBA42850.1"/>
    <property type="molecule type" value="Genomic_DNA"/>
</dbReference>
<dbReference type="Gene3D" id="1.10.260.40">
    <property type="entry name" value="lambda repressor-like DNA-binding domains"/>
    <property type="match status" value="1"/>
</dbReference>
<feature type="transmembrane region" description="Helical" evidence="6">
    <location>
        <begin position="221"/>
        <end position="240"/>
    </location>
</feature>
<dbReference type="Proteomes" id="UP001211005">
    <property type="component" value="Chromosome"/>
</dbReference>
<dbReference type="InterPro" id="IPR010982">
    <property type="entry name" value="Lambda_DNA-bd_dom_sf"/>
</dbReference>
<dbReference type="PROSITE" id="PS50943">
    <property type="entry name" value="HTH_CROC1"/>
    <property type="match status" value="1"/>
</dbReference>
<name>A0ABY7LUE6_9BACT</name>
<dbReference type="SMART" id="SM00530">
    <property type="entry name" value="HTH_XRE"/>
    <property type="match status" value="1"/>
</dbReference>
<gene>
    <name evidence="8" type="ORF">O3303_04640</name>
</gene>